<reference evidence="3 4" key="1">
    <citation type="submission" date="2014-09" db="EMBL/GenBank/DDBJ databases">
        <title>High-quality draft genome sequence of Kocuria marina SO9-6, an actinobacterium isolated from a copper mine.</title>
        <authorList>
            <person name="Castro D.B."/>
            <person name="Pereira L.B."/>
            <person name="Silva M.V."/>
            <person name="Silva B.P."/>
            <person name="Zanardi B.R."/>
            <person name="Carlos C."/>
            <person name="Belgini D.R."/>
            <person name="Limache E.G."/>
            <person name="Lacerda G.V."/>
            <person name="Nery M.B."/>
            <person name="Gomes M.B."/>
            <person name="Souza S."/>
            <person name="Silva T.M."/>
            <person name="Rodrigues V.D."/>
            <person name="Paulino L.C."/>
            <person name="Vicentini R."/>
            <person name="Ferraz L.F."/>
            <person name="Ottoboni L.M."/>
        </authorList>
    </citation>
    <scope>NUCLEOTIDE SEQUENCE [LARGE SCALE GENOMIC DNA]</scope>
    <source>
        <strain evidence="3 4">SO9-6</strain>
    </source>
</reference>
<dbReference type="InterPro" id="IPR006683">
    <property type="entry name" value="Thioestr_dom"/>
</dbReference>
<evidence type="ECO:0000259" key="2">
    <source>
        <dbReference type="Pfam" id="PF03061"/>
    </source>
</evidence>
<comment type="caution">
    <text evidence="3">The sequence shown here is derived from an EMBL/GenBank/DDBJ whole genome shotgun (WGS) entry which is preliminary data.</text>
</comment>
<dbReference type="PANTHER" id="PTHR42856:SF1">
    <property type="entry name" value="ACYL-COENZYME A THIOESTERASE PAAI"/>
    <property type="match status" value="1"/>
</dbReference>
<dbReference type="STRING" id="223184.AS25_02065"/>
<name>A0A0B0DCS2_9MICC</name>
<dbReference type="Pfam" id="PF03061">
    <property type="entry name" value="4HBT"/>
    <property type="match status" value="1"/>
</dbReference>
<accession>A0A0B0DCS2</accession>
<dbReference type="AlphaFoldDB" id="A0A0B0DCS2"/>
<dbReference type="Gene3D" id="3.10.129.10">
    <property type="entry name" value="Hotdog Thioesterase"/>
    <property type="match status" value="1"/>
</dbReference>
<dbReference type="GO" id="GO:0016289">
    <property type="term" value="F:acyl-CoA hydrolase activity"/>
    <property type="evidence" value="ECO:0007669"/>
    <property type="project" value="UniProtKB-ARBA"/>
</dbReference>
<gene>
    <name evidence="3" type="ORF">AS25_02065</name>
</gene>
<evidence type="ECO:0000313" key="4">
    <source>
        <dbReference type="Proteomes" id="UP000030664"/>
    </source>
</evidence>
<evidence type="ECO:0000313" key="3">
    <source>
        <dbReference type="EMBL" id="KHE75223.1"/>
    </source>
</evidence>
<dbReference type="Proteomes" id="UP000030664">
    <property type="component" value="Unassembled WGS sequence"/>
</dbReference>
<dbReference type="eggNOG" id="COG2050">
    <property type="taxonomic scope" value="Bacteria"/>
</dbReference>
<dbReference type="NCBIfam" id="TIGR00369">
    <property type="entry name" value="unchar_dom_1"/>
    <property type="match status" value="1"/>
</dbReference>
<sequence>MPHHPVLTGDRASEWLGITVERADPGHSVITMPVREEMLNGFGIVHGGMIFALADSCFAMTCNDPASDGSTITVAQGVDINFLSSGHAGQTLVAEGRLIATTGRSGLCDITVSTEDGSVIAQFRGRSRTVPNRQKA</sequence>
<protein>
    <submittedName>
        <fullName evidence="3">Phenylacetic acid degradation protein</fullName>
    </submittedName>
</protein>
<dbReference type="CDD" id="cd03443">
    <property type="entry name" value="PaaI_thioesterase"/>
    <property type="match status" value="1"/>
</dbReference>
<dbReference type="RefSeq" id="WP_035960845.1">
    <property type="nucleotide sequence ID" value="NZ_JALXLL010000058.1"/>
</dbReference>
<organism evidence="3 4">
    <name type="scientific">Kocuria marina</name>
    <dbReference type="NCBI Taxonomy" id="223184"/>
    <lineage>
        <taxon>Bacteria</taxon>
        <taxon>Bacillati</taxon>
        <taxon>Actinomycetota</taxon>
        <taxon>Actinomycetes</taxon>
        <taxon>Micrococcales</taxon>
        <taxon>Micrococcaceae</taxon>
        <taxon>Kocuria</taxon>
    </lineage>
</organism>
<feature type="domain" description="Thioesterase" evidence="2">
    <location>
        <begin position="42"/>
        <end position="120"/>
    </location>
</feature>
<dbReference type="InterPro" id="IPR052723">
    <property type="entry name" value="Acyl-CoA_thioesterase_PaaI"/>
</dbReference>
<keyword evidence="1" id="KW-0378">Hydrolase</keyword>
<evidence type="ECO:0000256" key="1">
    <source>
        <dbReference type="ARBA" id="ARBA00022801"/>
    </source>
</evidence>
<proteinExistence type="predicted"/>
<dbReference type="InterPro" id="IPR029069">
    <property type="entry name" value="HotDog_dom_sf"/>
</dbReference>
<dbReference type="EMBL" id="JROM01000011">
    <property type="protein sequence ID" value="KHE75223.1"/>
    <property type="molecule type" value="Genomic_DNA"/>
</dbReference>
<dbReference type="SUPFAM" id="SSF54637">
    <property type="entry name" value="Thioesterase/thiol ester dehydrase-isomerase"/>
    <property type="match status" value="1"/>
</dbReference>
<dbReference type="InterPro" id="IPR003736">
    <property type="entry name" value="PAAI_dom"/>
</dbReference>
<dbReference type="PANTHER" id="PTHR42856">
    <property type="entry name" value="ACYL-COENZYME A THIOESTERASE PAAI"/>
    <property type="match status" value="1"/>
</dbReference>